<evidence type="ECO:0000313" key="2">
    <source>
        <dbReference type="EMBL" id="CAD2200641.1"/>
    </source>
</evidence>
<dbReference type="OrthoDB" id="5898425at2759"/>
<organism evidence="2 3">
    <name type="scientific">Meloidogyne enterolobii</name>
    <name type="common">Root-knot nematode worm</name>
    <name type="synonym">Meloidogyne mayaguensis</name>
    <dbReference type="NCBI Taxonomy" id="390850"/>
    <lineage>
        <taxon>Eukaryota</taxon>
        <taxon>Metazoa</taxon>
        <taxon>Ecdysozoa</taxon>
        <taxon>Nematoda</taxon>
        <taxon>Chromadorea</taxon>
        <taxon>Rhabditida</taxon>
        <taxon>Tylenchina</taxon>
        <taxon>Tylenchomorpha</taxon>
        <taxon>Tylenchoidea</taxon>
        <taxon>Meloidogynidae</taxon>
        <taxon>Meloidogyninae</taxon>
        <taxon>Meloidogyne</taxon>
    </lineage>
</organism>
<feature type="compositionally biased region" description="Low complexity" evidence="1">
    <location>
        <begin position="61"/>
        <end position="71"/>
    </location>
</feature>
<gene>
    <name evidence="2" type="ORF">MENT_LOCUS54122</name>
</gene>
<dbReference type="AlphaFoldDB" id="A0A6V7XMY4"/>
<feature type="region of interest" description="Disordered" evidence="1">
    <location>
        <begin position="45"/>
        <end position="87"/>
    </location>
</feature>
<proteinExistence type="predicted"/>
<reference evidence="2 3" key="1">
    <citation type="submission" date="2020-08" db="EMBL/GenBank/DDBJ databases">
        <authorList>
            <person name="Koutsovoulos G."/>
            <person name="Danchin GJ E."/>
        </authorList>
    </citation>
    <scope>NUCLEOTIDE SEQUENCE [LARGE SCALE GENOMIC DNA]</scope>
</reference>
<evidence type="ECO:0000313" key="3">
    <source>
        <dbReference type="Proteomes" id="UP000580250"/>
    </source>
</evidence>
<sequence>MHLFSEGGDEHEETRLYSGNCCDKGDEIEELSAIELEEIRGFIREQKRKKNAVEARRKRSLTTTSSSGKSGVCHPPVPKKTKAPTKKVGEKWTNPIYNDEEEKSDEPDKDEIIELGKDEEEYKLLRHEQEDKKRFYKTLPQQLLVQSDMLRNPRKGIFVHQCNNCKEQQMRREEYLFKGGASGIFVLTIEMCGDDLDKNIALADFYGQNWGKQRK</sequence>
<dbReference type="Proteomes" id="UP000580250">
    <property type="component" value="Unassembled WGS sequence"/>
</dbReference>
<protein>
    <submittedName>
        <fullName evidence="2">Uncharacterized protein</fullName>
    </submittedName>
</protein>
<name>A0A6V7XMY4_MELEN</name>
<evidence type="ECO:0000256" key="1">
    <source>
        <dbReference type="SAM" id="MobiDB-lite"/>
    </source>
</evidence>
<comment type="caution">
    <text evidence="2">The sequence shown here is derived from an EMBL/GenBank/DDBJ whole genome shotgun (WGS) entry which is preliminary data.</text>
</comment>
<dbReference type="EMBL" id="CAJEWN010001882">
    <property type="protein sequence ID" value="CAD2200641.1"/>
    <property type="molecule type" value="Genomic_DNA"/>
</dbReference>
<accession>A0A6V7XMY4</accession>
<feature type="compositionally biased region" description="Basic and acidic residues" evidence="1">
    <location>
        <begin position="45"/>
        <end position="55"/>
    </location>
</feature>